<dbReference type="InterPro" id="IPR036282">
    <property type="entry name" value="Glutathione-S-Trfase_C_sf"/>
</dbReference>
<reference evidence="3" key="1">
    <citation type="submission" date="2019-04" db="EMBL/GenBank/DDBJ databases">
        <title>Whole genome sequencing of cave bacteria.</title>
        <authorList>
            <person name="Gan H.M."/>
            <person name="Barton H."/>
            <person name="Savka M.A."/>
        </authorList>
    </citation>
    <scope>NUCLEOTIDE SEQUENCE [LARGE SCALE GENOMIC DNA]</scope>
    <source>
        <strain evidence="3">LC387</strain>
    </source>
</reference>
<evidence type="ECO:0000313" key="4">
    <source>
        <dbReference type="Proteomes" id="UP000034832"/>
    </source>
</evidence>
<dbReference type="PROSITE" id="PS50405">
    <property type="entry name" value="GST_CTER"/>
    <property type="match status" value="1"/>
</dbReference>
<dbReference type="GO" id="GO:0016740">
    <property type="term" value="F:transferase activity"/>
    <property type="evidence" value="ECO:0007669"/>
    <property type="project" value="UniProtKB-KW"/>
</dbReference>
<name>A0A4U6BKQ7_9BRAD</name>
<dbReference type="InterPro" id="IPR004045">
    <property type="entry name" value="Glutathione_S-Trfase_N"/>
</dbReference>
<dbReference type="InterPro" id="IPR036249">
    <property type="entry name" value="Thioredoxin-like_sf"/>
</dbReference>
<dbReference type="RefSeq" id="WP_046828546.1">
    <property type="nucleotide sequence ID" value="NZ_LBIA02000001.1"/>
</dbReference>
<keyword evidence="4" id="KW-1185">Reference proteome</keyword>
<gene>
    <name evidence="3" type="ORF">YH63_005040</name>
</gene>
<feature type="domain" description="GST N-terminal" evidence="1">
    <location>
        <begin position="3"/>
        <end position="82"/>
    </location>
</feature>
<dbReference type="PANTHER" id="PTHR44051">
    <property type="entry name" value="GLUTATHIONE S-TRANSFERASE-RELATED"/>
    <property type="match status" value="1"/>
</dbReference>
<feature type="domain" description="GST C-terminal" evidence="2">
    <location>
        <begin position="88"/>
        <end position="203"/>
    </location>
</feature>
<dbReference type="SUPFAM" id="SSF52833">
    <property type="entry name" value="Thioredoxin-like"/>
    <property type="match status" value="1"/>
</dbReference>
<dbReference type="SFLD" id="SFLDS00019">
    <property type="entry name" value="Glutathione_Transferase_(cytos"/>
    <property type="match status" value="1"/>
</dbReference>
<evidence type="ECO:0000259" key="2">
    <source>
        <dbReference type="PROSITE" id="PS50405"/>
    </source>
</evidence>
<dbReference type="SUPFAM" id="SSF47616">
    <property type="entry name" value="GST C-terminal domain-like"/>
    <property type="match status" value="1"/>
</dbReference>
<comment type="caution">
    <text evidence="3">The sequence shown here is derived from an EMBL/GenBank/DDBJ whole genome shotgun (WGS) entry which is preliminary data.</text>
</comment>
<dbReference type="SFLD" id="SFLDG00358">
    <property type="entry name" value="Main_(cytGST)"/>
    <property type="match status" value="1"/>
</dbReference>
<dbReference type="Pfam" id="PF13417">
    <property type="entry name" value="GST_N_3"/>
    <property type="match status" value="1"/>
</dbReference>
<dbReference type="Proteomes" id="UP000034832">
    <property type="component" value="Unassembled WGS sequence"/>
</dbReference>
<evidence type="ECO:0000313" key="3">
    <source>
        <dbReference type="EMBL" id="TKT70826.1"/>
    </source>
</evidence>
<organism evidence="3 4">
    <name type="scientific">Afipia massiliensis</name>
    <dbReference type="NCBI Taxonomy" id="211460"/>
    <lineage>
        <taxon>Bacteria</taxon>
        <taxon>Pseudomonadati</taxon>
        <taxon>Pseudomonadota</taxon>
        <taxon>Alphaproteobacteria</taxon>
        <taxon>Hyphomicrobiales</taxon>
        <taxon>Nitrobacteraceae</taxon>
        <taxon>Afipia</taxon>
    </lineage>
</organism>
<dbReference type="InterPro" id="IPR040079">
    <property type="entry name" value="Glutathione_S-Trfase"/>
</dbReference>
<proteinExistence type="predicted"/>
<accession>A0A4U6BKQ7</accession>
<dbReference type="PROSITE" id="PS50404">
    <property type="entry name" value="GST_NTER"/>
    <property type="match status" value="1"/>
</dbReference>
<protein>
    <submittedName>
        <fullName evidence="3">Glutathione S-transferase</fullName>
    </submittedName>
</protein>
<dbReference type="OrthoDB" id="9810080at2"/>
<sequence>MSRSIKLYGGKLSGHSHRVELLLGLLSLPYELIPTPPADRKTPAFLAMNPFGQIPVIDDGGVIVADSNAIIVYLAKRYDEKRTWLPEDPVGEAAVQRWLSVAAGQLAYGPATARLGTVFKLPVDCSQAVEIASRLFGVMDSYLAAHNLLAADYPTLADLACYSYTRAAPDGGVELSSYANIVGWLERLEALPNFQRMPNPPAG</sequence>
<evidence type="ECO:0000259" key="1">
    <source>
        <dbReference type="PROSITE" id="PS50404"/>
    </source>
</evidence>
<dbReference type="EMBL" id="LBIA02000001">
    <property type="protein sequence ID" value="TKT70826.1"/>
    <property type="molecule type" value="Genomic_DNA"/>
</dbReference>
<dbReference type="InterPro" id="IPR010987">
    <property type="entry name" value="Glutathione-S-Trfase_C-like"/>
</dbReference>
<dbReference type="STRING" id="211460.YH63_13860"/>
<dbReference type="Gene3D" id="1.20.1050.10">
    <property type="match status" value="1"/>
</dbReference>
<dbReference type="Gene3D" id="3.40.30.10">
    <property type="entry name" value="Glutaredoxin"/>
    <property type="match status" value="1"/>
</dbReference>
<dbReference type="PANTHER" id="PTHR44051:SF2">
    <property type="entry name" value="HYPOTHETICAL GLUTATHIONE S-TRANSFERASE LIKE PROTEIN"/>
    <property type="match status" value="1"/>
</dbReference>
<dbReference type="AlphaFoldDB" id="A0A4U6BKQ7"/>
<dbReference type="SFLD" id="SFLDG01151">
    <property type="entry name" value="Main.2:_Nu-like"/>
    <property type="match status" value="1"/>
</dbReference>